<evidence type="ECO:0000256" key="1">
    <source>
        <dbReference type="SAM" id="Phobius"/>
    </source>
</evidence>
<evidence type="ECO:0008006" key="4">
    <source>
        <dbReference type="Google" id="ProtNLM"/>
    </source>
</evidence>
<evidence type="ECO:0000313" key="2">
    <source>
        <dbReference type="EMBL" id="CAK8986953.1"/>
    </source>
</evidence>
<dbReference type="EMBL" id="CAXAMN010000203">
    <property type="protein sequence ID" value="CAK8986953.1"/>
    <property type="molecule type" value="Genomic_DNA"/>
</dbReference>
<protein>
    <recommendedName>
        <fullName evidence="4">Transmembrane protein</fullName>
    </recommendedName>
</protein>
<accession>A0ABP0H9Q4</accession>
<feature type="transmembrane region" description="Helical" evidence="1">
    <location>
        <begin position="310"/>
        <end position="333"/>
    </location>
</feature>
<comment type="caution">
    <text evidence="2">The sequence shown here is derived from an EMBL/GenBank/DDBJ whole genome shotgun (WGS) entry which is preliminary data.</text>
</comment>
<feature type="transmembrane region" description="Helical" evidence="1">
    <location>
        <begin position="165"/>
        <end position="184"/>
    </location>
</feature>
<reference evidence="2 3" key="1">
    <citation type="submission" date="2024-02" db="EMBL/GenBank/DDBJ databases">
        <authorList>
            <person name="Chen Y."/>
            <person name="Shah S."/>
            <person name="Dougan E. K."/>
            <person name="Thang M."/>
            <person name="Chan C."/>
        </authorList>
    </citation>
    <scope>NUCLEOTIDE SEQUENCE [LARGE SCALE GENOMIC DNA]</scope>
</reference>
<keyword evidence="1" id="KW-0472">Membrane</keyword>
<organism evidence="2 3">
    <name type="scientific">Durusdinium trenchii</name>
    <dbReference type="NCBI Taxonomy" id="1381693"/>
    <lineage>
        <taxon>Eukaryota</taxon>
        <taxon>Sar</taxon>
        <taxon>Alveolata</taxon>
        <taxon>Dinophyceae</taxon>
        <taxon>Suessiales</taxon>
        <taxon>Symbiodiniaceae</taxon>
        <taxon>Durusdinium</taxon>
    </lineage>
</organism>
<feature type="transmembrane region" description="Helical" evidence="1">
    <location>
        <begin position="454"/>
        <end position="474"/>
    </location>
</feature>
<feature type="transmembrane region" description="Helical" evidence="1">
    <location>
        <begin position="30"/>
        <end position="49"/>
    </location>
</feature>
<dbReference type="PANTHER" id="PTHR28658:SF3">
    <property type="entry name" value="TRANSMEMBRANE PROTEIN 180"/>
    <property type="match status" value="1"/>
</dbReference>
<proteinExistence type="predicted"/>
<feature type="transmembrane region" description="Helical" evidence="1">
    <location>
        <begin position="100"/>
        <end position="117"/>
    </location>
</feature>
<dbReference type="PANTHER" id="PTHR28658">
    <property type="entry name" value="TRANSMEMBRANE PROTEIN 180"/>
    <property type="match status" value="1"/>
</dbReference>
<dbReference type="InterPro" id="IPR036259">
    <property type="entry name" value="MFS_trans_sf"/>
</dbReference>
<keyword evidence="1" id="KW-0812">Transmembrane</keyword>
<dbReference type="InterPro" id="IPR040035">
    <property type="entry name" value="TMEM180"/>
</dbReference>
<feature type="transmembrane region" description="Helical" evidence="1">
    <location>
        <begin position="284"/>
        <end position="304"/>
    </location>
</feature>
<gene>
    <name evidence="2" type="ORF">CCMP2556_LOCUS690</name>
</gene>
<feature type="transmembrane region" description="Helical" evidence="1">
    <location>
        <begin position="123"/>
        <end position="144"/>
    </location>
</feature>
<dbReference type="SUPFAM" id="SSF103473">
    <property type="entry name" value="MFS general substrate transporter"/>
    <property type="match status" value="1"/>
</dbReference>
<evidence type="ECO:0000313" key="3">
    <source>
        <dbReference type="Proteomes" id="UP001642484"/>
    </source>
</evidence>
<keyword evidence="3" id="KW-1185">Reference proteome</keyword>
<dbReference type="Proteomes" id="UP001642484">
    <property type="component" value="Unassembled WGS sequence"/>
</dbReference>
<name>A0ABP0H9Q4_9DINO</name>
<sequence>MSSHDRQSEPTGFLRITKFFIDDEWLLQGFWFNLLTTLGCVHSMVFGAFHMSFYMARGLTALEVAAVHSFFSIWNPLNDIVAGFLVDEWVARGFGSRLRLSLWAHLGYAATTFVAFQEMSMPIWLQYATAITCSDGFAAVATAVNGLILIEQTKEDRQRIQIQRLNSIFGCLEWVVMSLAYWLWDSRPGYCGVFRFYLFLVCCLSAATTLLAVRQLHQPSKPRRERRSMRERLRHFFPVALKHHNFWRYASLTAALDAEGVFFRQFDVVLVQLLLSSWRTAAKILLVIGDPFCGALSFALTWIAERPDMGIYRVSLAALRARMLVSIIACCVVSTLKFFDASDSFYLNAEISFLLCLLMTTCRAATRPATSLGGIVFASVIQEHLLVADEMSHNTSTGPLHDDDAGKYWMLRAALVKPLNSLGPVIGSAVLAAGGYTPHKEGPEDASIQVASTLWWTCAWLPAVVSLIISGVALRSWKNFTLHGARLEQLARLDRKSEGQVL</sequence>
<keyword evidence="1" id="KW-1133">Transmembrane helix</keyword>
<feature type="transmembrane region" description="Helical" evidence="1">
    <location>
        <begin position="196"/>
        <end position="217"/>
    </location>
</feature>